<evidence type="ECO:0000313" key="3">
    <source>
        <dbReference type="Proteomes" id="UP001161247"/>
    </source>
</evidence>
<evidence type="ECO:0000313" key="2">
    <source>
        <dbReference type="EMBL" id="CAI9110344.1"/>
    </source>
</evidence>
<proteinExistence type="predicted"/>
<evidence type="ECO:0000259" key="1">
    <source>
        <dbReference type="Pfam" id="PF03478"/>
    </source>
</evidence>
<protein>
    <submittedName>
        <fullName evidence="2">OLC1v1010350C1</fullName>
    </submittedName>
</protein>
<dbReference type="Proteomes" id="UP001161247">
    <property type="component" value="Chromosome 6"/>
</dbReference>
<feature type="domain" description="KIB1-4 beta-propeller" evidence="1">
    <location>
        <begin position="9"/>
        <end position="211"/>
    </location>
</feature>
<dbReference type="EMBL" id="OX459123">
    <property type="protein sequence ID" value="CAI9110344.1"/>
    <property type="molecule type" value="Genomic_DNA"/>
</dbReference>
<accession>A0AAV1DRR1</accession>
<name>A0AAV1DRR1_OLDCO</name>
<dbReference type="InterPro" id="IPR005174">
    <property type="entry name" value="KIB1-4_b-propeller"/>
</dbReference>
<dbReference type="InterPro" id="IPR050942">
    <property type="entry name" value="F-box_BR-signaling"/>
</dbReference>
<sequence length="242" mass="27373">MYGGGTRGLFRKVILSCNPTTSPDDFFLGAICWFRGPGTHDAAFMRVGQKTRSFARNGAYYGAIRDIIFHNELLYVLKESCRIVAIGFKSNHPIHEIVFGSHNSLPFLVSRNADQPRTYNLQSFGIVEVHKLAKKAIKSSKDKGDSEWIQISELGSNDSLFWADHDDYCTSAICVPNFNPNSIYFTDTLETEHPLFIRGGRRIHHHDIAVFRMHHEIGSKLEGFKGDQNDQVPVIWITPTLC</sequence>
<reference evidence="2" key="1">
    <citation type="submission" date="2023-03" db="EMBL/GenBank/DDBJ databases">
        <authorList>
            <person name="Julca I."/>
        </authorList>
    </citation>
    <scope>NUCLEOTIDE SEQUENCE</scope>
</reference>
<dbReference type="Pfam" id="PF03478">
    <property type="entry name" value="Beta-prop_KIB1-4"/>
    <property type="match status" value="1"/>
</dbReference>
<keyword evidence="3" id="KW-1185">Reference proteome</keyword>
<dbReference type="AlphaFoldDB" id="A0AAV1DRR1"/>
<organism evidence="2 3">
    <name type="scientific">Oldenlandia corymbosa var. corymbosa</name>
    <dbReference type="NCBI Taxonomy" id="529605"/>
    <lineage>
        <taxon>Eukaryota</taxon>
        <taxon>Viridiplantae</taxon>
        <taxon>Streptophyta</taxon>
        <taxon>Embryophyta</taxon>
        <taxon>Tracheophyta</taxon>
        <taxon>Spermatophyta</taxon>
        <taxon>Magnoliopsida</taxon>
        <taxon>eudicotyledons</taxon>
        <taxon>Gunneridae</taxon>
        <taxon>Pentapetalae</taxon>
        <taxon>asterids</taxon>
        <taxon>lamiids</taxon>
        <taxon>Gentianales</taxon>
        <taxon>Rubiaceae</taxon>
        <taxon>Rubioideae</taxon>
        <taxon>Spermacoceae</taxon>
        <taxon>Hedyotis-Oldenlandia complex</taxon>
        <taxon>Oldenlandia</taxon>
    </lineage>
</organism>
<dbReference type="PANTHER" id="PTHR44259:SF114">
    <property type="entry name" value="OS06G0707300 PROTEIN"/>
    <property type="match status" value="1"/>
</dbReference>
<gene>
    <name evidence="2" type="ORF">OLC1_LOCUS18017</name>
</gene>
<dbReference type="PANTHER" id="PTHR44259">
    <property type="entry name" value="OS07G0183000 PROTEIN-RELATED"/>
    <property type="match status" value="1"/>
</dbReference>